<evidence type="ECO:0000256" key="1">
    <source>
        <dbReference type="ARBA" id="ARBA00010815"/>
    </source>
</evidence>
<proteinExistence type="inferred from homology"/>
<gene>
    <name evidence="2" type="ORF">GOP47_0013937</name>
</gene>
<comment type="caution">
    <text evidence="2">The sequence shown here is derived from an EMBL/GenBank/DDBJ whole genome shotgun (WGS) entry which is preliminary data.</text>
</comment>
<dbReference type="FunFam" id="3.40.50.150:FF:000554">
    <property type="entry name" value="Cation-transporting ATPase"/>
    <property type="match status" value="1"/>
</dbReference>
<dbReference type="Proteomes" id="UP000886520">
    <property type="component" value="Chromosome 13"/>
</dbReference>
<dbReference type="OrthoDB" id="506498at2759"/>
<keyword evidence="3" id="KW-1185">Reference proteome</keyword>
<evidence type="ECO:0008006" key="4">
    <source>
        <dbReference type="Google" id="ProtNLM"/>
    </source>
</evidence>
<dbReference type="PANTHER" id="PTHR43832">
    <property type="match status" value="1"/>
</dbReference>
<dbReference type="SUPFAM" id="SSF53335">
    <property type="entry name" value="S-adenosyl-L-methionine-dependent methyltransferases"/>
    <property type="match status" value="1"/>
</dbReference>
<dbReference type="Pfam" id="PF02353">
    <property type="entry name" value="CMAS"/>
    <property type="match status" value="1"/>
</dbReference>
<dbReference type="Gene3D" id="3.40.50.150">
    <property type="entry name" value="Vaccinia Virus protein VP39"/>
    <property type="match status" value="1"/>
</dbReference>
<dbReference type="PANTHER" id="PTHR43832:SF1">
    <property type="entry name" value="S-ADENOSYL-L-METHIONINE-DEPENDENT METHYLTRANSFERASES SUPERFAMILY PROTEIN"/>
    <property type="match status" value="1"/>
</dbReference>
<evidence type="ECO:0000313" key="2">
    <source>
        <dbReference type="EMBL" id="KAI5071686.1"/>
    </source>
</evidence>
<dbReference type="CDD" id="cd02440">
    <property type="entry name" value="AdoMet_MTases"/>
    <property type="match status" value="1"/>
</dbReference>
<sequence>MNLYDALVKVGFRAHEANMLPDFIIRQGTRSLLASRLRCSSKPSAEAQLQDLRDFVKSLKKLPIAIHTEAANEQHYELPAEFYQLVLGKHLKYSCALFNSKLTTLDEAEETMLALYCERACLRDGQTVLDLGCGWGSLSLYIAKNFPNCNITSVSNSTTQKKLIEDECRRNGFLNVTVITCDINSFEANATFDRIFSIEMFEHMKNYEKLLYKISTWMHSESLLFVHIFCHKTFAYHFEDSGEDDWMARYFFTGGTMAADSLLLYFQDNVSIVDHWRVNGKHYSQTSEEWLKKMDSNTKAVKSLFEKTYGPAAGKWWVYWRTFFIAVAELFGYNDGEEWMVSHYLFKKK</sequence>
<organism evidence="2 3">
    <name type="scientific">Adiantum capillus-veneris</name>
    <name type="common">Maidenhair fern</name>
    <dbReference type="NCBI Taxonomy" id="13818"/>
    <lineage>
        <taxon>Eukaryota</taxon>
        <taxon>Viridiplantae</taxon>
        <taxon>Streptophyta</taxon>
        <taxon>Embryophyta</taxon>
        <taxon>Tracheophyta</taxon>
        <taxon>Polypodiopsida</taxon>
        <taxon>Polypodiidae</taxon>
        <taxon>Polypodiales</taxon>
        <taxon>Pteridineae</taxon>
        <taxon>Pteridaceae</taxon>
        <taxon>Vittarioideae</taxon>
        <taxon>Adiantum</taxon>
    </lineage>
</organism>
<dbReference type="AlphaFoldDB" id="A0A9D4UQ63"/>
<dbReference type="EMBL" id="JABFUD020000013">
    <property type="protein sequence ID" value="KAI5071686.1"/>
    <property type="molecule type" value="Genomic_DNA"/>
</dbReference>
<accession>A0A9D4UQ63</accession>
<evidence type="ECO:0000313" key="3">
    <source>
        <dbReference type="Proteomes" id="UP000886520"/>
    </source>
</evidence>
<reference evidence="2" key="1">
    <citation type="submission" date="2021-01" db="EMBL/GenBank/DDBJ databases">
        <title>Adiantum capillus-veneris genome.</title>
        <authorList>
            <person name="Fang Y."/>
            <person name="Liao Q."/>
        </authorList>
    </citation>
    <scope>NUCLEOTIDE SEQUENCE</scope>
    <source>
        <strain evidence="2">H3</strain>
        <tissue evidence="2">Leaf</tissue>
    </source>
</reference>
<dbReference type="GO" id="GO:0032259">
    <property type="term" value="P:methylation"/>
    <property type="evidence" value="ECO:0007669"/>
    <property type="project" value="UniProtKB-KW"/>
</dbReference>
<name>A0A9D4UQ63_ADICA</name>
<comment type="similarity">
    <text evidence="1">Belongs to the CFA/CMAS family.</text>
</comment>
<protein>
    <recommendedName>
        <fullName evidence="4">(S)-coclaurine N-methyltransferase</fullName>
    </recommendedName>
</protein>
<dbReference type="InterPro" id="IPR029063">
    <property type="entry name" value="SAM-dependent_MTases_sf"/>
</dbReference>
<dbReference type="GO" id="GO:0008168">
    <property type="term" value="F:methyltransferase activity"/>
    <property type="evidence" value="ECO:0007669"/>
    <property type="project" value="UniProtKB-KW"/>
</dbReference>